<dbReference type="Pfam" id="PF00561">
    <property type="entry name" value="Abhydrolase_1"/>
    <property type="match status" value="1"/>
</dbReference>
<dbReference type="OrthoDB" id="495620at2"/>
<dbReference type="InterPro" id="IPR000639">
    <property type="entry name" value="Epox_hydrolase-like"/>
</dbReference>
<sequence>MIAVEDGTVWADDSGGDGPPLVLLHPGIGDSRIWEPVLAPLTARYRVFRYDARGYGNSPAATVEFSLLQDLKAVLGHYGIERMAIVGCSQGGATALGLALAQPERVAAIVLLCPGIPGFPMSDEEEAAMVGPERYAKIEAGWTRAAEAKDVDGLADVMAGIWGAGEGGSTPAVLEQFRSAARASLFSASDAADPPVFDRLGEIAVPTSLLVGDADWPPLVEANRQAAERIPECEYTLVPGVDHVPPLRVPELVLDTITRTLARASW</sequence>
<dbReference type="Proteomes" id="UP000460272">
    <property type="component" value="Unassembled WGS sequence"/>
</dbReference>
<dbReference type="PANTHER" id="PTHR43798">
    <property type="entry name" value="MONOACYLGLYCEROL LIPASE"/>
    <property type="match status" value="1"/>
</dbReference>
<dbReference type="PRINTS" id="PR00111">
    <property type="entry name" value="ABHYDROLASE"/>
</dbReference>
<dbReference type="InterPro" id="IPR029058">
    <property type="entry name" value="AB_hydrolase_fold"/>
</dbReference>
<dbReference type="PRINTS" id="PR00412">
    <property type="entry name" value="EPOXHYDRLASE"/>
</dbReference>
<dbReference type="InterPro" id="IPR000073">
    <property type="entry name" value="AB_hydrolase_1"/>
</dbReference>
<dbReference type="GO" id="GO:0016787">
    <property type="term" value="F:hydrolase activity"/>
    <property type="evidence" value="ECO:0007669"/>
    <property type="project" value="UniProtKB-KW"/>
</dbReference>
<accession>A0A6P2BPD0</accession>
<dbReference type="RefSeq" id="WP_145860696.1">
    <property type="nucleotide sequence ID" value="NZ_RPFW01000008.1"/>
</dbReference>
<feature type="domain" description="AB hydrolase-1" evidence="1">
    <location>
        <begin position="19"/>
        <end position="123"/>
    </location>
</feature>
<evidence type="ECO:0000259" key="1">
    <source>
        <dbReference type="Pfam" id="PF00561"/>
    </source>
</evidence>
<name>A0A6P2BPD0_9ACTN</name>
<organism evidence="2 3">
    <name type="scientific">Trebonia kvetii</name>
    <dbReference type="NCBI Taxonomy" id="2480626"/>
    <lineage>
        <taxon>Bacteria</taxon>
        <taxon>Bacillati</taxon>
        <taxon>Actinomycetota</taxon>
        <taxon>Actinomycetes</taxon>
        <taxon>Streptosporangiales</taxon>
        <taxon>Treboniaceae</taxon>
        <taxon>Trebonia</taxon>
    </lineage>
</organism>
<comment type="caution">
    <text evidence="2">The sequence shown here is derived from an EMBL/GenBank/DDBJ whole genome shotgun (WGS) entry which is preliminary data.</text>
</comment>
<keyword evidence="3" id="KW-1185">Reference proteome</keyword>
<dbReference type="InterPro" id="IPR050266">
    <property type="entry name" value="AB_hydrolase_sf"/>
</dbReference>
<proteinExistence type="predicted"/>
<dbReference type="SUPFAM" id="SSF53474">
    <property type="entry name" value="alpha/beta-Hydrolases"/>
    <property type="match status" value="1"/>
</dbReference>
<evidence type="ECO:0000313" key="2">
    <source>
        <dbReference type="EMBL" id="TVZ00872.1"/>
    </source>
</evidence>
<keyword evidence="2" id="KW-0378">Hydrolase</keyword>
<dbReference type="EMBL" id="RPFW01000008">
    <property type="protein sequence ID" value="TVZ00872.1"/>
    <property type="molecule type" value="Genomic_DNA"/>
</dbReference>
<gene>
    <name evidence="2" type="ORF">EAS64_36645</name>
</gene>
<reference evidence="2 3" key="1">
    <citation type="submission" date="2018-11" db="EMBL/GenBank/DDBJ databases">
        <title>Trebonia kvetii gen.nov., sp.nov., a novel acidophilic actinobacterium, and proposal of the new actinobacterial family Treboniaceae fam. nov.</title>
        <authorList>
            <person name="Rapoport D."/>
            <person name="Sagova-Mareckova M."/>
            <person name="Sedlacek I."/>
            <person name="Provaznik J."/>
            <person name="Kralova S."/>
            <person name="Pavlinic D."/>
            <person name="Benes V."/>
            <person name="Kopecky J."/>
        </authorList>
    </citation>
    <scope>NUCLEOTIDE SEQUENCE [LARGE SCALE GENOMIC DNA]</scope>
    <source>
        <strain evidence="2 3">15Tr583</strain>
    </source>
</reference>
<evidence type="ECO:0000313" key="3">
    <source>
        <dbReference type="Proteomes" id="UP000460272"/>
    </source>
</evidence>
<protein>
    <submittedName>
        <fullName evidence="2">Alpha/beta hydrolase</fullName>
    </submittedName>
</protein>
<dbReference type="AlphaFoldDB" id="A0A6P2BPD0"/>
<dbReference type="Gene3D" id="3.40.50.1820">
    <property type="entry name" value="alpha/beta hydrolase"/>
    <property type="match status" value="1"/>
</dbReference>